<feature type="transmembrane region" description="Helical" evidence="5">
    <location>
        <begin position="282"/>
        <end position="304"/>
    </location>
</feature>
<evidence type="ECO:0000313" key="8">
    <source>
        <dbReference type="Proteomes" id="UP001321760"/>
    </source>
</evidence>
<feature type="domain" description="Major facilitator superfamily (MFS) profile" evidence="6">
    <location>
        <begin position="1"/>
        <end position="475"/>
    </location>
</feature>
<feature type="transmembrane region" description="Helical" evidence="5">
    <location>
        <begin position="250"/>
        <end position="270"/>
    </location>
</feature>
<evidence type="ECO:0000256" key="4">
    <source>
        <dbReference type="ARBA" id="ARBA00023136"/>
    </source>
</evidence>
<feature type="transmembrane region" description="Helical" evidence="5">
    <location>
        <begin position="452"/>
        <end position="472"/>
    </location>
</feature>
<evidence type="ECO:0000256" key="1">
    <source>
        <dbReference type="ARBA" id="ARBA00004141"/>
    </source>
</evidence>
<dbReference type="SUPFAM" id="SSF103473">
    <property type="entry name" value="MFS general substrate transporter"/>
    <property type="match status" value="1"/>
</dbReference>
<keyword evidence="3 5" id="KW-1133">Transmembrane helix</keyword>
<dbReference type="Pfam" id="PF07690">
    <property type="entry name" value="MFS_1"/>
    <property type="match status" value="1"/>
</dbReference>
<evidence type="ECO:0000256" key="3">
    <source>
        <dbReference type="ARBA" id="ARBA00022989"/>
    </source>
</evidence>
<dbReference type="PANTHER" id="PTHR23501">
    <property type="entry name" value="MAJOR FACILITATOR SUPERFAMILY"/>
    <property type="match status" value="1"/>
</dbReference>
<feature type="transmembrane region" description="Helical" evidence="5">
    <location>
        <begin position="144"/>
        <end position="164"/>
    </location>
</feature>
<dbReference type="PANTHER" id="PTHR23501:SF199">
    <property type="entry name" value="MFS EFFLUX TRANSPORTER INPD-RELATED"/>
    <property type="match status" value="1"/>
</dbReference>
<feature type="transmembrane region" description="Helical" evidence="5">
    <location>
        <begin position="316"/>
        <end position="334"/>
    </location>
</feature>
<sequence length="499" mass="52882">EETVLPIIAPTITADFNSIKHLMWYASASYLTSCASQLHWNHVYTSHSPNGSFLVAIILLGAGSIITATASSTGPFIAGRIVTGLAIPGVRGGCTAILAAASLGEKRTKITGAMNIASGLGYLAGSVAAGVVTDQSPGRWRWSYFMLLPLYAFTFVLILASLWGRKRKTQQFATSFMTKVKRLDPLGTILLLVSLYLAVAGIQLGSWVGDSFYILLVASGAFLVLFVFIRRRTHQDPLVPAGVSGRRTMNMAFLFSGCMGGGLVLMLYWISFWVQSVGGPRALRAGLGTLPLAVGMFISSAPLGMVSQRMGDYSSFGMIAAVVLTSVGAGLATINNDSTNIELEKWIGSLLLFGLGIGCGVQMPSIVASTVLDPADVPNAVGLLQAASSLGSGVLFAVGQAVFAKTAQSGIQEENIVAYMWGRAPVGTTPDVKFNGPTEDERRTYEEALKNTVYVIVAVSCVAIVPAVAMAWRRLGGKREALLFPAARGPRPPRNGWYV</sequence>
<dbReference type="PROSITE" id="PS50850">
    <property type="entry name" value="MFS"/>
    <property type="match status" value="1"/>
</dbReference>
<protein>
    <submittedName>
        <fullName evidence="7">Major facilitator superfamily domain-containing protein</fullName>
    </submittedName>
</protein>
<keyword evidence="2 5" id="KW-0812">Transmembrane</keyword>
<dbReference type="InterPro" id="IPR011701">
    <property type="entry name" value="MFS"/>
</dbReference>
<proteinExistence type="predicted"/>
<dbReference type="InterPro" id="IPR036259">
    <property type="entry name" value="MFS_trans_sf"/>
</dbReference>
<dbReference type="InterPro" id="IPR020846">
    <property type="entry name" value="MFS_dom"/>
</dbReference>
<dbReference type="AlphaFoldDB" id="A0AAV9GHC3"/>
<name>A0AAV9GHC3_9PEZI</name>
<feature type="non-terminal residue" evidence="7">
    <location>
        <position position="1"/>
    </location>
</feature>
<dbReference type="GO" id="GO:0005886">
    <property type="term" value="C:plasma membrane"/>
    <property type="evidence" value="ECO:0007669"/>
    <property type="project" value="TreeGrafter"/>
</dbReference>
<dbReference type="Proteomes" id="UP001321760">
    <property type="component" value="Unassembled WGS sequence"/>
</dbReference>
<keyword evidence="4 5" id="KW-0472">Membrane</keyword>
<dbReference type="GO" id="GO:0022857">
    <property type="term" value="F:transmembrane transporter activity"/>
    <property type="evidence" value="ECO:0007669"/>
    <property type="project" value="InterPro"/>
</dbReference>
<gene>
    <name evidence="7" type="ORF">QBC34DRAFT_304648</name>
</gene>
<evidence type="ECO:0000256" key="2">
    <source>
        <dbReference type="ARBA" id="ARBA00022692"/>
    </source>
</evidence>
<comment type="subcellular location">
    <subcellularLocation>
        <location evidence="1">Membrane</location>
        <topology evidence="1">Multi-pass membrane protein</topology>
    </subcellularLocation>
</comment>
<evidence type="ECO:0000313" key="7">
    <source>
        <dbReference type="EMBL" id="KAK4446728.1"/>
    </source>
</evidence>
<feature type="transmembrane region" description="Helical" evidence="5">
    <location>
        <begin position="211"/>
        <end position="229"/>
    </location>
</feature>
<keyword evidence="8" id="KW-1185">Reference proteome</keyword>
<organism evidence="7 8">
    <name type="scientific">Podospora aff. communis PSN243</name>
    <dbReference type="NCBI Taxonomy" id="3040156"/>
    <lineage>
        <taxon>Eukaryota</taxon>
        <taxon>Fungi</taxon>
        <taxon>Dikarya</taxon>
        <taxon>Ascomycota</taxon>
        <taxon>Pezizomycotina</taxon>
        <taxon>Sordariomycetes</taxon>
        <taxon>Sordariomycetidae</taxon>
        <taxon>Sordariales</taxon>
        <taxon>Podosporaceae</taxon>
        <taxon>Podospora</taxon>
    </lineage>
</organism>
<dbReference type="Gene3D" id="1.20.1250.20">
    <property type="entry name" value="MFS general substrate transporter like domains"/>
    <property type="match status" value="2"/>
</dbReference>
<reference evidence="7" key="1">
    <citation type="journal article" date="2023" name="Mol. Phylogenet. Evol.">
        <title>Genome-scale phylogeny and comparative genomics of the fungal order Sordariales.</title>
        <authorList>
            <person name="Hensen N."/>
            <person name="Bonometti L."/>
            <person name="Westerberg I."/>
            <person name="Brannstrom I.O."/>
            <person name="Guillou S."/>
            <person name="Cros-Aarteil S."/>
            <person name="Calhoun S."/>
            <person name="Haridas S."/>
            <person name="Kuo A."/>
            <person name="Mondo S."/>
            <person name="Pangilinan J."/>
            <person name="Riley R."/>
            <person name="LaButti K."/>
            <person name="Andreopoulos B."/>
            <person name="Lipzen A."/>
            <person name="Chen C."/>
            <person name="Yan M."/>
            <person name="Daum C."/>
            <person name="Ng V."/>
            <person name="Clum A."/>
            <person name="Steindorff A."/>
            <person name="Ohm R.A."/>
            <person name="Martin F."/>
            <person name="Silar P."/>
            <person name="Natvig D.O."/>
            <person name="Lalanne C."/>
            <person name="Gautier V."/>
            <person name="Ament-Velasquez S.L."/>
            <person name="Kruys A."/>
            <person name="Hutchinson M.I."/>
            <person name="Powell A.J."/>
            <person name="Barry K."/>
            <person name="Miller A.N."/>
            <person name="Grigoriev I.V."/>
            <person name="Debuchy R."/>
            <person name="Gladieux P."/>
            <person name="Hiltunen Thoren M."/>
            <person name="Johannesson H."/>
        </authorList>
    </citation>
    <scope>NUCLEOTIDE SEQUENCE</scope>
    <source>
        <strain evidence="7">PSN243</strain>
    </source>
</reference>
<feature type="transmembrane region" description="Helical" evidence="5">
    <location>
        <begin position="346"/>
        <end position="368"/>
    </location>
</feature>
<feature type="transmembrane region" description="Helical" evidence="5">
    <location>
        <begin position="113"/>
        <end position="132"/>
    </location>
</feature>
<feature type="transmembrane region" description="Helical" evidence="5">
    <location>
        <begin position="77"/>
        <end position="101"/>
    </location>
</feature>
<evidence type="ECO:0000259" key="6">
    <source>
        <dbReference type="PROSITE" id="PS50850"/>
    </source>
</evidence>
<dbReference type="EMBL" id="MU865955">
    <property type="protein sequence ID" value="KAK4446728.1"/>
    <property type="molecule type" value="Genomic_DNA"/>
</dbReference>
<reference evidence="7" key="2">
    <citation type="submission" date="2023-05" db="EMBL/GenBank/DDBJ databases">
        <authorList>
            <consortium name="Lawrence Berkeley National Laboratory"/>
            <person name="Steindorff A."/>
            <person name="Hensen N."/>
            <person name="Bonometti L."/>
            <person name="Westerberg I."/>
            <person name="Brannstrom I.O."/>
            <person name="Guillou S."/>
            <person name="Cros-Aarteil S."/>
            <person name="Calhoun S."/>
            <person name="Haridas S."/>
            <person name="Kuo A."/>
            <person name="Mondo S."/>
            <person name="Pangilinan J."/>
            <person name="Riley R."/>
            <person name="Labutti K."/>
            <person name="Andreopoulos B."/>
            <person name="Lipzen A."/>
            <person name="Chen C."/>
            <person name="Yanf M."/>
            <person name="Daum C."/>
            <person name="Ng V."/>
            <person name="Clum A."/>
            <person name="Ohm R."/>
            <person name="Martin F."/>
            <person name="Silar P."/>
            <person name="Natvig D."/>
            <person name="Lalanne C."/>
            <person name="Gautier V."/>
            <person name="Ament-Velasquez S.L."/>
            <person name="Kruys A."/>
            <person name="Hutchinson M.I."/>
            <person name="Powell A.J."/>
            <person name="Barry K."/>
            <person name="Miller A.N."/>
            <person name="Grigoriev I.V."/>
            <person name="Debuchy R."/>
            <person name="Gladieux P."/>
            <person name="Thoren M.H."/>
            <person name="Johannesson H."/>
        </authorList>
    </citation>
    <scope>NUCLEOTIDE SEQUENCE</scope>
    <source>
        <strain evidence="7">PSN243</strain>
    </source>
</reference>
<comment type="caution">
    <text evidence="7">The sequence shown here is derived from an EMBL/GenBank/DDBJ whole genome shotgun (WGS) entry which is preliminary data.</text>
</comment>
<evidence type="ECO:0000256" key="5">
    <source>
        <dbReference type="SAM" id="Phobius"/>
    </source>
</evidence>
<accession>A0AAV9GHC3</accession>
<feature type="transmembrane region" description="Helical" evidence="5">
    <location>
        <begin position="52"/>
        <end position="71"/>
    </location>
</feature>
<feature type="transmembrane region" description="Helical" evidence="5">
    <location>
        <begin position="185"/>
        <end position="205"/>
    </location>
</feature>